<dbReference type="Gene3D" id="2.60.40.10">
    <property type="entry name" value="Immunoglobulins"/>
    <property type="match status" value="1"/>
</dbReference>
<dbReference type="CDD" id="cd11234">
    <property type="entry name" value="E_set_GDE_N"/>
    <property type="match status" value="1"/>
</dbReference>
<evidence type="ECO:0000256" key="3">
    <source>
        <dbReference type="ARBA" id="ARBA00022946"/>
    </source>
</evidence>
<dbReference type="Pfam" id="PF21156">
    <property type="entry name" value="ISOA1-3_C"/>
    <property type="match status" value="1"/>
</dbReference>
<dbReference type="PANTHER" id="PTHR43002">
    <property type="entry name" value="GLYCOGEN DEBRANCHING ENZYME"/>
    <property type="match status" value="1"/>
</dbReference>
<dbReference type="Pfam" id="PF00128">
    <property type="entry name" value="Alpha-amylase"/>
    <property type="match status" value="1"/>
</dbReference>
<dbReference type="SUPFAM" id="SSF51011">
    <property type="entry name" value="Glycosyl hydrolase domain"/>
    <property type="match status" value="1"/>
</dbReference>
<feature type="domain" description="Glycosyl hydrolase family 13 catalytic" evidence="6">
    <location>
        <begin position="169"/>
        <end position="572"/>
    </location>
</feature>
<evidence type="ECO:0000313" key="7">
    <source>
        <dbReference type="EMBL" id="KAB8178320.1"/>
    </source>
</evidence>
<dbReference type="GO" id="GO:0005980">
    <property type="term" value="P:glycogen catabolic process"/>
    <property type="evidence" value="ECO:0007669"/>
    <property type="project" value="InterPro"/>
</dbReference>
<dbReference type="InterPro" id="IPR014756">
    <property type="entry name" value="Ig_E-set"/>
</dbReference>
<dbReference type="AlphaFoldDB" id="A0A5N6BDP0"/>
<dbReference type="SUPFAM" id="SSF81296">
    <property type="entry name" value="E set domains"/>
    <property type="match status" value="1"/>
</dbReference>
<accession>A0A5N6BDP0</accession>
<feature type="compositionally biased region" description="Basic and acidic residues" evidence="5">
    <location>
        <begin position="471"/>
        <end position="482"/>
    </location>
</feature>
<dbReference type="InterPro" id="IPR048650">
    <property type="entry name" value="ISOA1-3-like_C"/>
</dbReference>
<organism evidence="7 8">
    <name type="scientific">Microbispora catharanthi</name>
    <dbReference type="NCBI Taxonomy" id="1712871"/>
    <lineage>
        <taxon>Bacteria</taxon>
        <taxon>Bacillati</taxon>
        <taxon>Actinomycetota</taxon>
        <taxon>Actinomycetes</taxon>
        <taxon>Streptosporangiales</taxon>
        <taxon>Streptosporangiaceae</taxon>
        <taxon>Microbispora</taxon>
    </lineage>
</organism>
<keyword evidence="4" id="KW-0326">Glycosidase</keyword>
<evidence type="ECO:0000313" key="8">
    <source>
        <dbReference type="Proteomes" id="UP000313066"/>
    </source>
</evidence>
<dbReference type="InterPro" id="IPR006047">
    <property type="entry name" value="GH13_cat_dom"/>
</dbReference>
<dbReference type="EMBL" id="VDMA02000028">
    <property type="protein sequence ID" value="KAB8178320.1"/>
    <property type="molecule type" value="Genomic_DNA"/>
</dbReference>
<sequence>MLETRVDAYPTHRIGGVPVRAGRTLPFGATPVPGGVNFSVYSNNATAMTLVLFRRGEAAPLVELPFPPSFRRGGVYAMTVFGLDDLGLDVETLEYGYRADGPSRPQDGHRFDPGTILLDPYAKLVGGREVWDAPRDAVYPYRGRIALDDFDWEDDRPPGIRPEDLIVYELHVRGFTRHPSSGVRAPGTFAGLVERLPYLVDLGVNCVELMPVFEFDELDNPRGPHNYWGYNTVGFFAPKASYAASGPYGMQVDEMKNLVKQFHRAGIEVVLDVVFNHTAEGNERGPSISFRGLDNSTYYMLTPDGHYYNFSGTGNTVNCNHPVVREFVLDCLRHWAAEFHVDGFRFDLAAVLGRAPDGTVLANPPLLESLAHDPVLRDCKLIAEAWDAAGLYQVGSFPSYCRWSEWNGRYRDAVRRFVKGDLGTVGELAARMTGSTDIYGPRGPVASVNFVTSHDGFTLRDLVSYNRKHNELNGEENRDGDSANHSWNCGHEGPTDDPDVLALRARQVRNALLLLLTSHGIPMLLAGDEMGRTQQGNNNAYCHDGPLSWIDWDLAREHRDLHRFVRNAIAFRRAHPALRRGEGALGHSVDGRLPEVSWHGVHAWTPDWSPHSRLVAAMFSTMRDDGGYDCVYVAANSYWEGHVLELPAPPEGTVWHLFADTAAAPPHDAHEPGREPRLADQVRVSIGPRATLVLVARERLPEE</sequence>
<reference evidence="7 8" key="1">
    <citation type="submission" date="2019-10" db="EMBL/GenBank/DDBJ databases">
        <title>Nonomuraea sp. nov., isolated from Phyllanthus amarus.</title>
        <authorList>
            <person name="Klykleung N."/>
            <person name="Tanasupawat S."/>
        </authorList>
    </citation>
    <scope>NUCLEOTIDE SEQUENCE [LARGE SCALE GENOMIC DNA]</scope>
    <source>
        <strain evidence="7 8">CR1-09</strain>
    </source>
</reference>
<gene>
    <name evidence="7" type="primary">glgX</name>
    <name evidence="7" type="ORF">FH610_036745</name>
</gene>
<keyword evidence="8" id="KW-1185">Reference proteome</keyword>
<dbReference type="GO" id="GO:0004135">
    <property type="term" value="F:amylo-alpha-1,6-glucosidase activity"/>
    <property type="evidence" value="ECO:0007669"/>
    <property type="project" value="InterPro"/>
</dbReference>
<dbReference type="SUPFAM" id="SSF51445">
    <property type="entry name" value="(Trans)glycosidases"/>
    <property type="match status" value="1"/>
</dbReference>
<comment type="caution">
    <text evidence="7">The sequence shown here is derived from an EMBL/GenBank/DDBJ whole genome shotgun (WGS) entry which is preliminary data.</text>
</comment>
<dbReference type="InterPro" id="IPR017853">
    <property type="entry name" value="GH"/>
</dbReference>
<dbReference type="Gene3D" id="3.20.20.80">
    <property type="entry name" value="Glycosidases"/>
    <property type="match status" value="1"/>
</dbReference>
<evidence type="ECO:0000256" key="4">
    <source>
        <dbReference type="ARBA" id="ARBA00023295"/>
    </source>
</evidence>
<dbReference type="GO" id="GO:0019156">
    <property type="term" value="F:isoamylase activity"/>
    <property type="evidence" value="ECO:0007669"/>
    <property type="project" value="UniProtKB-ARBA"/>
</dbReference>
<dbReference type="Pfam" id="PF02922">
    <property type="entry name" value="CBM_48"/>
    <property type="match status" value="1"/>
</dbReference>
<dbReference type="InterPro" id="IPR013780">
    <property type="entry name" value="Glyco_hydro_b"/>
</dbReference>
<proteinExistence type="inferred from homology"/>
<dbReference type="Proteomes" id="UP000313066">
    <property type="component" value="Unassembled WGS sequence"/>
</dbReference>
<dbReference type="NCBIfam" id="TIGR02100">
    <property type="entry name" value="glgX_debranch"/>
    <property type="match status" value="1"/>
</dbReference>
<dbReference type="InterPro" id="IPR004193">
    <property type="entry name" value="Glyco_hydro_13_N"/>
</dbReference>
<keyword evidence="2" id="KW-0378">Hydrolase</keyword>
<evidence type="ECO:0000256" key="1">
    <source>
        <dbReference type="ARBA" id="ARBA00008061"/>
    </source>
</evidence>
<dbReference type="InterPro" id="IPR013783">
    <property type="entry name" value="Ig-like_fold"/>
</dbReference>
<comment type="similarity">
    <text evidence="1">Belongs to the glycosyl hydrolase 13 family.</text>
</comment>
<dbReference type="InterPro" id="IPR011837">
    <property type="entry name" value="Glycogen_debranch_GlgX"/>
</dbReference>
<protein>
    <submittedName>
        <fullName evidence="7">Glycogen debranching protein GlgX</fullName>
    </submittedName>
</protein>
<keyword evidence="3" id="KW-0809">Transit peptide</keyword>
<dbReference type="SMART" id="SM00642">
    <property type="entry name" value="Aamy"/>
    <property type="match status" value="1"/>
</dbReference>
<dbReference type="CDD" id="cd11326">
    <property type="entry name" value="AmyAc_Glg_debranch"/>
    <property type="match status" value="1"/>
</dbReference>
<dbReference type="Gene3D" id="2.60.40.1180">
    <property type="entry name" value="Golgi alpha-mannosidase II"/>
    <property type="match status" value="1"/>
</dbReference>
<feature type="region of interest" description="Disordered" evidence="5">
    <location>
        <begin position="471"/>
        <end position="491"/>
    </location>
</feature>
<dbReference type="FunFam" id="3.20.20.80:FF:000054">
    <property type="entry name" value="Glycogen debranching enzyme"/>
    <property type="match status" value="1"/>
</dbReference>
<dbReference type="RefSeq" id="WP_139579838.1">
    <property type="nucleotide sequence ID" value="NZ_VDMA02000028.1"/>
</dbReference>
<evidence type="ECO:0000259" key="6">
    <source>
        <dbReference type="SMART" id="SM00642"/>
    </source>
</evidence>
<evidence type="ECO:0000256" key="2">
    <source>
        <dbReference type="ARBA" id="ARBA00022801"/>
    </source>
</evidence>
<evidence type="ECO:0000256" key="5">
    <source>
        <dbReference type="SAM" id="MobiDB-lite"/>
    </source>
</evidence>
<name>A0A5N6BDP0_9ACTN</name>